<dbReference type="InterPro" id="IPR002213">
    <property type="entry name" value="UDP_glucos_trans"/>
</dbReference>
<dbReference type="PANTHER" id="PTHR48043">
    <property type="entry name" value="EG:EG0003.4 PROTEIN-RELATED"/>
    <property type="match status" value="1"/>
</dbReference>
<organism evidence="10 11">
    <name type="scientific">Haemonchus contortus</name>
    <name type="common">Barber pole worm</name>
    <dbReference type="NCBI Taxonomy" id="6289"/>
    <lineage>
        <taxon>Eukaryota</taxon>
        <taxon>Metazoa</taxon>
        <taxon>Ecdysozoa</taxon>
        <taxon>Nematoda</taxon>
        <taxon>Chromadorea</taxon>
        <taxon>Rhabditida</taxon>
        <taxon>Rhabditina</taxon>
        <taxon>Rhabditomorpha</taxon>
        <taxon>Strongyloidea</taxon>
        <taxon>Trichostrongylidae</taxon>
        <taxon>Haemonchus</taxon>
    </lineage>
</organism>
<evidence type="ECO:0000313" key="11">
    <source>
        <dbReference type="WBParaSite" id="HCON_00189490-00001"/>
    </source>
</evidence>
<feature type="signal peptide" evidence="9">
    <location>
        <begin position="1"/>
        <end position="17"/>
    </location>
</feature>
<keyword evidence="8" id="KW-0472">Membrane</keyword>
<evidence type="ECO:0000256" key="7">
    <source>
        <dbReference type="SAM" id="MobiDB-lite"/>
    </source>
</evidence>
<dbReference type="Gene3D" id="3.40.50.2000">
    <property type="entry name" value="Glycogen Phosphorylase B"/>
    <property type="match status" value="1"/>
</dbReference>
<dbReference type="AlphaFoldDB" id="A0A7I4Z4S8"/>
<dbReference type="OrthoDB" id="5835829at2759"/>
<evidence type="ECO:0000256" key="8">
    <source>
        <dbReference type="SAM" id="Phobius"/>
    </source>
</evidence>
<name>A0A7I4Z4S8_HAECO</name>
<evidence type="ECO:0000256" key="3">
    <source>
        <dbReference type="ARBA" id="ARBA00022676"/>
    </source>
</evidence>
<evidence type="ECO:0000256" key="9">
    <source>
        <dbReference type="SAM" id="SignalP"/>
    </source>
</evidence>
<feature type="region of interest" description="Disordered" evidence="7">
    <location>
        <begin position="548"/>
        <end position="589"/>
    </location>
</feature>
<keyword evidence="4" id="KW-0808">Transferase</keyword>
<evidence type="ECO:0000256" key="2">
    <source>
        <dbReference type="ARBA" id="ARBA00012544"/>
    </source>
</evidence>
<dbReference type="OMA" id="TTFIWRN"/>
<dbReference type="SUPFAM" id="SSF53756">
    <property type="entry name" value="UDP-Glycosyltransferase/glycogen phosphorylase"/>
    <property type="match status" value="1"/>
</dbReference>
<protein>
    <recommendedName>
        <fullName evidence="2">glucuronosyltransferase</fullName>
        <ecNumber evidence="2">2.4.1.17</ecNumber>
    </recommendedName>
</protein>
<evidence type="ECO:0000256" key="4">
    <source>
        <dbReference type="ARBA" id="ARBA00022679"/>
    </source>
</evidence>
<keyword evidence="3" id="KW-0328">Glycosyltransferase</keyword>
<keyword evidence="5 9" id="KW-0732">Signal</keyword>
<keyword evidence="10" id="KW-1185">Reference proteome</keyword>
<evidence type="ECO:0000256" key="6">
    <source>
        <dbReference type="ARBA" id="ARBA00047475"/>
    </source>
</evidence>
<sequence>MHVSSVLVFTLVLNVYGIQVRIRDQYSNDKSTSSRPAVVIRTGTVTVNNPKLPSTISARTIPAEKQPNLLRVLIIGSKQDVLTTTILRKIASILGDAGHRVTLFSPFTASTTRAPSGQFTSKNIDYAVKSEAIVNAWDQFSVLERIRTVRRTSRDMMTFCEKVFGRMDVIDWMRNEKFDIAITNGATCFQPLLRMAGIRKSIILTTSEPSPWIMKTMGFSYNESPTVNALPYFRRAKTVLSSYIEEMLLEYDLIHPLDHMGQRMVGERFTPFQDAVAQTSFLLVNGDELLDFPRPLTLQWVYIGGLHVKQPLKLSQQWSTLLSMRARNVLVVFGGASPGCSQETTVLLQAFLEIPDTTFIWRNASGPALNQSNVVFVSQVSESDLLSDPRVTAIVTDGRTDSLYDIVTGGKPVICIPSNFEQQGNCDRLHERGIAIVKGCDSLSSKNVKEMIKQCTTSEIRDLSKAFSEALKSKLASRNEKLIRTVEYAAKYGVTPRPRSSVSSGSLTNIYHLDIFIPLLLISIALTILMVWLLCTLADVFLKRRPHEVDDGKKRKLSDPAESQEPQRTIVTPVNPAETPEQPPSEGIS</sequence>
<evidence type="ECO:0000313" key="10">
    <source>
        <dbReference type="Proteomes" id="UP000025227"/>
    </source>
</evidence>
<evidence type="ECO:0000256" key="5">
    <source>
        <dbReference type="ARBA" id="ARBA00022729"/>
    </source>
</evidence>
<dbReference type="Pfam" id="PF00201">
    <property type="entry name" value="UDPGT"/>
    <property type="match status" value="1"/>
</dbReference>
<dbReference type="PANTHER" id="PTHR48043:SF18">
    <property type="entry name" value="GLUCURONOSYLTRANSFERASE"/>
    <property type="match status" value="1"/>
</dbReference>
<dbReference type="WBParaSite" id="HCON_00189490-00001">
    <property type="protein sequence ID" value="HCON_00189490-00001"/>
    <property type="gene ID" value="HCON_00189490"/>
</dbReference>
<dbReference type="InterPro" id="IPR050271">
    <property type="entry name" value="UDP-glycosyltransferase"/>
</dbReference>
<comment type="catalytic activity">
    <reaction evidence="6">
        <text>glucuronate acceptor + UDP-alpha-D-glucuronate = acceptor beta-D-glucuronoside + UDP + H(+)</text>
        <dbReference type="Rhea" id="RHEA:21032"/>
        <dbReference type="ChEBI" id="CHEBI:15378"/>
        <dbReference type="ChEBI" id="CHEBI:58052"/>
        <dbReference type="ChEBI" id="CHEBI:58223"/>
        <dbReference type="ChEBI" id="CHEBI:132367"/>
        <dbReference type="ChEBI" id="CHEBI:132368"/>
        <dbReference type="EC" id="2.4.1.17"/>
    </reaction>
</comment>
<reference evidence="11" key="1">
    <citation type="submission" date="2020-12" db="UniProtKB">
        <authorList>
            <consortium name="WormBaseParasite"/>
        </authorList>
    </citation>
    <scope>IDENTIFICATION</scope>
    <source>
        <strain evidence="11">MHco3</strain>
    </source>
</reference>
<feature type="transmembrane region" description="Helical" evidence="8">
    <location>
        <begin position="515"/>
        <end position="535"/>
    </location>
</feature>
<proteinExistence type="inferred from homology"/>
<dbReference type="EC" id="2.4.1.17" evidence="2"/>
<dbReference type="Proteomes" id="UP000025227">
    <property type="component" value="Unplaced"/>
</dbReference>
<evidence type="ECO:0000256" key="1">
    <source>
        <dbReference type="ARBA" id="ARBA00009995"/>
    </source>
</evidence>
<dbReference type="GO" id="GO:0015020">
    <property type="term" value="F:glucuronosyltransferase activity"/>
    <property type="evidence" value="ECO:0007669"/>
    <property type="project" value="UniProtKB-EC"/>
</dbReference>
<comment type="similarity">
    <text evidence="1">Belongs to the UDP-glycosyltransferase family.</text>
</comment>
<feature type="compositionally biased region" description="Basic and acidic residues" evidence="7">
    <location>
        <begin position="548"/>
        <end position="559"/>
    </location>
</feature>
<keyword evidence="8" id="KW-0812">Transmembrane</keyword>
<keyword evidence="8" id="KW-1133">Transmembrane helix</keyword>
<feature type="chain" id="PRO_5029884575" description="glucuronosyltransferase" evidence="9">
    <location>
        <begin position="18"/>
        <end position="589"/>
    </location>
</feature>
<accession>A0A7I4Z4S8</accession>